<name>A0AAW6B1H4_CLOSY</name>
<sequence>MFPNLNAELARRKLTLKALSEMTAINYETLKNKANGTTEFKRNEMYAIKKKVFPQCTVDYLFSEGSTDEKGA</sequence>
<comment type="caution">
    <text evidence="1">The sequence shown here is derived from an EMBL/GenBank/DDBJ whole genome shotgun (WGS) entry which is preliminary data.</text>
</comment>
<dbReference type="EMBL" id="JAQLGM010000056">
    <property type="protein sequence ID" value="MDB2002027.1"/>
    <property type="molecule type" value="Genomic_DNA"/>
</dbReference>
<evidence type="ECO:0000313" key="1">
    <source>
        <dbReference type="EMBL" id="MDB2002027.1"/>
    </source>
</evidence>
<evidence type="ECO:0008006" key="3">
    <source>
        <dbReference type="Google" id="ProtNLM"/>
    </source>
</evidence>
<reference evidence="1" key="1">
    <citation type="submission" date="2023-01" db="EMBL/GenBank/DDBJ databases">
        <title>Human gut microbiome strain richness.</title>
        <authorList>
            <person name="Chen-Liaw A."/>
        </authorList>
    </citation>
    <scope>NUCLEOTIDE SEQUENCE</scope>
    <source>
        <strain evidence="1">B1_m1001713B170214d0_201011</strain>
    </source>
</reference>
<protein>
    <recommendedName>
        <fullName evidence="3">DNA-binding protein</fullName>
    </recommendedName>
</protein>
<dbReference type="RefSeq" id="WP_100932682.1">
    <property type="nucleotide sequence ID" value="NZ_JAQLGH010000047.1"/>
</dbReference>
<gene>
    <name evidence="1" type="ORF">PM006_17665</name>
</gene>
<dbReference type="Proteomes" id="UP001300871">
    <property type="component" value="Unassembled WGS sequence"/>
</dbReference>
<evidence type="ECO:0000313" key="2">
    <source>
        <dbReference type="Proteomes" id="UP001300871"/>
    </source>
</evidence>
<organism evidence="1 2">
    <name type="scientific">Clostridium symbiosum</name>
    <name type="common">Bacteroides symbiosus</name>
    <dbReference type="NCBI Taxonomy" id="1512"/>
    <lineage>
        <taxon>Bacteria</taxon>
        <taxon>Bacillati</taxon>
        <taxon>Bacillota</taxon>
        <taxon>Clostridia</taxon>
        <taxon>Lachnospirales</taxon>
        <taxon>Lachnospiraceae</taxon>
        <taxon>Otoolea</taxon>
    </lineage>
</organism>
<proteinExistence type="predicted"/>
<dbReference type="AlphaFoldDB" id="A0AAW6B1H4"/>
<accession>A0AAW6B1H4</accession>